<evidence type="ECO:0000313" key="2">
    <source>
        <dbReference type="EMBL" id="SVB96764.1"/>
    </source>
</evidence>
<proteinExistence type="predicted"/>
<evidence type="ECO:0000256" key="1">
    <source>
        <dbReference type="SAM" id="Phobius"/>
    </source>
</evidence>
<keyword evidence="1" id="KW-1133">Transmembrane helix</keyword>
<protein>
    <submittedName>
        <fullName evidence="2">Uncharacterized protein</fullName>
    </submittedName>
</protein>
<organism evidence="2">
    <name type="scientific">marine metagenome</name>
    <dbReference type="NCBI Taxonomy" id="408172"/>
    <lineage>
        <taxon>unclassified sequences</taxon>
        <taxon>metagenomes</taxon>
        <taxon>ecological metagenomes</taxon>
    </lineage>
</organism>
<feature type="transmembrane region" description="Helical" evidence="1">
    <location>
        <begin position="30"/>
        <end position="57"/>
    </location>
</feature>
<name>A0A382IAK3_9ZZZZ</name>
<dbReference type="AlphaFoldDB" id="A0A382IAK3"/>
<dbReference type="EMBL" id="UINC01066254">
    <property type="protein sequence ID" value="SVB96764.1"/>
    <property type="molecule type" value="Genomic_DNA"/>
</dbReference>
<keyword evidence="1" id="KW-0472">Membrane</keyword>
<accession>A0A382IAK3</accession>
<reference evidence="2" key="1">
    <citation type="submission" date="2018-05" db="EMBL/GenBank/DDBJ databases">
        <authorList>
            <person name="Lanie J.A."/>
            <person name="Ng W.-L."/>
            <person name="Kazmierczak K.M."/>
            <person name="Andrzejewski T.M."/>
            <person name="Davidsen T.M."/>
            <person name="Wayne K.J."/>
            <person name="Tettelin H."/>
            <person name="Glass J.I."/>
            <person name="Rusch D."/>
            <person name="Podicherti R."/>
            <person name="Tsui H.-C.T."/>
            <person name="Winkler M.E."/>
        </authorList>
    </citation>
    <scope>NUCLEOTIDE SEQUENCE</scope>
</reference>
<feature type="non-terminal residue" evidence="2">
    <location>
        <position position="1"/>
    </location>
</feature>
<gene>
    <name evidence="2" type="ORF">METZ01_LOCUS249618</name>
</gene>
<sequence>GFFMSLVYAVLFRFLTLTENASFQVSGDLILVGGILITTGGIDSPISFLFFFVIYCIQCHATQGRGLSGGVRRYYHLWGTGRPGIFWHHYSGLFVSGIEGIF</sequence>
<keyword evidence="1" id="KW-0812">Transmembrane</keyword>